<reference evidence="1 2" key="1">
    <citation type="submission" date="2018-05" db="EMBL/GenBank/DDBJ databases">
        <title>Genomic Encyclopedia of Type Strains, Phase IV (KMG-V): Genome sequencing to study the core and pangenomes of soil and plant-associated prokaryotes.</title>
        <authorList>
            <person name="Whitman W."/>
        </authorList>
    </citation>
    <scope>NUCLEOTIDE SEQUENCE [LARGE SCALE GENOMIC DNA]</scope>
    <source>
        <strain evidence="1 2">SIr-6563</strain>
    </source>
</reference>
<dbReference type="RefSeq" id="WP_181441020.1">
    <property type="nucleotide sequence ID" value="NZ_QJJV01000012.1"/>
</dbReference>
<organism evidence="1 2">
    <name type="scientific">Paraburkholderia tropica</name>
    <dbReference type="NCBI Taxonomy" id="92647"/>
    <lineage>
        <taxon>Bacteria</taxon>
        <taxon>Pseudomonadati</taxon>
        <taxon>Pseudomonadota</taxon>
        <taxon>Betaproteobacteria</taxon>
        <taxon>Burkholderiales</taxon>
        <taxon>Burkholderiaceae</taxon>
        <taxon>Paraburkholderia</taxon>
    </lineage>
</organism>
<gene>
    <name evidence="1" type="ORF">C7400_112118</name>
</gene>
<evidence type="ECO:0000313" key="1">
    <source>
        <dbReference type="EMBL" id="PXX14506.1"/>
    </source>
</evidence>
<dbReference type="Proteomes" id="UP000247515">
    <property type="component" value="Unassembled WGS sequence"/>
</dbReference>
<name>A0ABX5MLH6_9BURK</name>
<accession>A0ABX5MLH6</accession>
<protein>
    <submittedName>
        <fullName evidence="1">Uncharacterized protein</fullName>
    </submittedName>
</protein>
<comment type="caution">
    <text evidence="1">The sequence shown here is derived from an EMBL/GenBank/DDBJ whole genome shotgun (WGS) entry which is preliminary data.</text>
</comment>
<keyword evidence="2" id="KW-1185">Reference proteome</keyword>
<evidence type="ECO:0000313" key="2">
    <source>
        <dbReference type="Proteomes" id="UP000247515"/>
    </source>
</evidence>
<dbReference type="EMBL" id="QJJV01000012">
    <property type="protein sequence ID" value="PXX14506.1"/>
    <property type="molecule type" value="Genomic_DNA"/>
</dbReference>
<proteinExistence type="predicted"/>
<sequence length="56" mass="6042">MRHPLARPERTQPLPELVNRALRDAALAPTVFDALDICADALVALAALAQPLEVRA</sequence>